<dbReference type="CDD" id="cd07989">
    <property type="entry name" value="LPLAT_AGPAT-like"/>
    <property type="match status" value="1"/>
</dbReference>
<dbReference type="InterPro" id="IPR002123">
    <property type="entry name" value="Plipid/glycerol_acylTrfase"/>
</dbReference>
<keyword evidence="5" id="KW-1185">Reference proteome</keyword>
<dbReference type="SUPFAM" id="SSF69593">
    <property type="entry name" value="Glycerol-3-phosphate (1)-acyltransferase"/>
    <property type="match status" value="1"/>
</dbReference>
<reference evidence="4 5" key="1">
    <citation type="submission" date="2024-10" db="EMBL/GenBank/DDBJ databases">
        <title>The Natural Products Discovery Center: Release of the First 8490 Sequenced Strains for Exploring Actinobacteria Biosynthetic Diversity.</title>
        <authorList>
            <person name="Kalkreuter E."/>
            <person name="Kautsar S.A."/>
            <person name="Yang D."/>
            <person name="Bader C.D."/>
            <person name="Teijaro C.N."/>
            <person name="Fluegel L."/>
            <person name="Davis C.M."/>
            <person name="Simpson J.R."/>
            <person name="Lauterbach L."/>
            <person name="Steele A.D."/>
            <person name="Gui C."/>
            <person name="Meng S."/>
            <person name="Li G."/>
            <person name="Viehrig K."/>
            <person name="Ye F."/>
            <person name="Su P."/>
            <person name="Kiefer A.F."/>
            <person name="Nichols A."/>
            <person name="Cepeda A.J."/>
            <person name="Yan W."/>
            <person name="Fan B."/>
            <person name="Jiang Y."/>
            <person name="Adhikari A."/>
            <person name="Zheng C.-J."/>
            <person name="Schuster L."/>
            <person name="Cowan T.M."/>
            <person name="Smanski M.J."/>
            <person name="Chevrette M.G."/>
            <person name="De Carvalho L.P.S."/>
            <person name="Shen B."/>
        </authorList>
    </citation>
    <scope>NUCLEOTIDE SEQUENCE [LARGE SCALE GENOMIC DNA]</scope>
    <source>
        <strain evidence="4 5">NPDC004045</strain>
    </source>
</reference>
<evidence type="ECO:0000259" key="3">
    <source>
        <dbReference type="SMART" id="SM00563"/>
    </source>
</evidence>
<keyword evidence="1" id="KW-0808">Transferase</keyword>
<dbReference type="PANTHER" id="PTHR10434">
    <property type="entry name" value="1-ACYL-SN-GLYCEROL-3-PHOSPHATE ACYLTRANSFERASE"/>
    <property type="match status" value="1"/>
</dbReference>
<proteinExistence type="predicted"/>
<dbReference type="PANTHER" id="PTHR10434:SF11">
    <property type="entry name" value="1-ACYL-SN-GLYCEROL-3-PHOSPHATE ACYLTRANSFERASE"/>
    <property type="match status" value="1"/>
</dbReference>
<gene>
    <name evidence="4" type="ORF">ACFYTF_21445</name>
</gene>
<sequence>MWYRLFKHVLLGPLLRVLGRPRVEGLHHIPQDGPVIVAANHLAFIDSLYLALVIPRPISFLAKNEYFTGTGPRGRLRRWFYTVSGQVPVDRTGGDAAAAALDAATRILEAGGVWAIHPEGTRSPDGRVYRGRTGVLRVAVATGAPVVPAVLSGTDRMNPRGGRLLRPAKVHISFEPPRRYPAGCGPAQVRGAVDELMREIAHRSGRPYVDRYAATFLVDASPTPGEGISAG</sequence>
<dbReference type="EMBL" id="JBIAMX010000014">
    <property type="protein sequence ID" value="MFF0545402.1"/>
    <property type="molecule type" value="Genomic_DNA"/>
</dbReference>
<name>A0ABW6PSX1_9NOCA</name>
<evidence type="ECO:0000313" key="4">
    <source>
        <dbReference type="EMBL" id="MFF0545402.1"/>
    </source>
</evidence>
<dbReference type="Pfam" id="PF01553">
    <property type="entry name" value="Acyltransferase"/>
    <property type="match status" value="1"/>
</dbReference>
<evidence type="ECO:0000256" key="2">
    <source>
        <dbReference type="ARBA" id="ARBA00023315"/>
    </source>
</evidence>
<comment type="caution">
    <text evidence="4">The sequence shown here is derived from an EMBL/GenBank/DDBJ whole genome shotgun (WGS) entry which is preliminary data.</text>
</comment>
<evidence type="ECO:0000256" key="1">
    <source>
        <dbReference type="ARBA" id="ARBA00022679"/>
    </source>
</evidence>
<organism evidence="4 5">
    <name type="scientific">Nocardia thailandica</name>
    <dbReference type="NCBI Taxonomy" id="257275"/>
    <lineage>
        <taxon>Bacteria</taxon>
        <taxon>Bacillati</taxon>
        <taxon>Actinomycetota</taxon>
        <taxon>Actinomycetes</taxon>
        <taxon>Mycobacteriales</taxon>
        <taxon>Nocardiaceae</taxon>
        <taxon>Nocardia</taxon>
    </lineage>
</organism>
<evidence type="ECO:0000313" key="5">
    <source>
        <dbReference type="Proteomes" id="UP001601444"/>
    </source>
</evidence>
<dbReference type="SMART" id="SM00563">
    <property type="entry name" value="PlsC"/>
    <property type="match status" value="1"/>
</dbReference>
<feature type="domain" description="Phospholipid/glycerol acyltransferase" evidence="3">
    <location>
        <begin position="35"/>
        <end position="154"/>
    </location>
</feature>
<protein>
    <submittedName>
        <fullName evidence="4">Lysophospholipid acyltransferase family protein</fullName>
    </submittedName>
</protein>
<accession>A0ABW6PSX1</accession>
<keyword evidence="2 4" id="KW-0012">Acyltransferase</keyword>
<dbReference type="Proteomes" id="UP001601444">
    <property type="component" value="Unassembled WGS sequence"/>
</dbReference>
<dbReference type="GO" id="GO:0016746">
    <property type="term" value="F:acyltransferase activity"/>
    <property type="evidence" value="ECO:0007669"/>
    <property type="project" value="UniProtKB-KW"/>
</dbReference>
<dbReference type="RefSeq" id="WP_387701843.1">
    <property type="nucleotide sequence ID" value="NZ_JBIAMX010000014.1"/>
</dbReference>